<dbReference type="EMBL" id="NBNE01005925">
    <property type="protein sequence ID" value="OWZ02803.1"/>
    <property type="molecule type" value="Genomic_DNA"/>
</dbReference>
<organism evidence="1 2">
    <name type="scientific">Phytophthora megakarya</name>
    <dbReference type="NCBI Taxonomy" id="4795"/>
    <lineage>
        <taxon>Eukaryota</taxon>
        <taxon>Sar</taxon>
        <taxon>Stramenopiles</taxon>
        <taxon>Oomycota</taxon>
        <taxon>Peronosporomycetes</taxon>
        <taxon>Peronosporales</taxon>
        <taxon>Peronosporaceae</taxon>
        <taxon>Phytophthora</taxon>
    </lineage>
</organism>
<comment type="caution">
    <text evidence="1">The sequence shown here is derived from an EMBL/GenBank/DDBJ whole genome shotgun (WGS) entry which is preliminary data.</text>
</comment>
<dbReference type="AlphaFoldDB" id="A0A225VBQ0"/>
<accession>A0A225VBQ0</accession>
<dbReference type="PANTHER" id="PTHR40866:SF1">
    <property type="entry name" value="BED-TYPE DOMAIN-CONTAINING PROTEIN"/>
    <property type="match status" value="1"/>
</dbReference>
<dbReference type="PANTHER" id="PTHR40866">
    <property type="entry name" value="BED-TYPE DOMAIN-CONTAINING PROTEIN"/>
    <property type="match status" value="1"/>
</dbReference>
<reference evidence="2" key="1">
    <citation type="submission" date="2017-03" db="EMBL/GenBank/DDBJ databases">
        <title>Phytopthora megakarya and P. palmivora, two closely related causual agents of cacao black pod achieved similar genome size and gene model numbers by different mechanisms.</title>
        <authorList>
            <person name="Ali S."/>
            <person name="Shao J."/>
            <person name="Larry D.J."/>
            <person name="Kronmiller B."/>
            <person name="Shen D."/>
            <person name="Strem M.D."/>
            <person name="Melnick R.L."/>
            <person name="Guiltinan M.J."/>
            <person name="Tyler B.M."/>
            <person name="Meinhardt L.W."/>
            <person name="Bailey B.A."/>
        </authorList>
    </citation>
    <scope>NUCLEOTIDE SEQUENCE [LARGE SCALE GENOMIC DNA]</scope>
    <source>
        <strain evidence="2">zdho120</strain>
    </source>
</reference>
<gene>
    <name evidence="1" type="ORF">PHMEG_00025569</name>
</gene>
<evidence type="ECO:0000313" key="1">
    <source>
        <dbReference type="EMBL" id="OWZ02803.1"/>
    </source>
</evidence>
<name>A0A225VBQ0_9STRA</name>
<dbReference type="Proteomes" id="UP000198211">
    <property type="component" value="Unassembled WGS sequence"/>
</dbReference>
<evidence type="ECO:0000313" key="2">
    <source>
        <dbReference type="Proteomes" id="UP000198211"/>
    </source>
</evidence>
<protein>
    <submittedName>
        <fullName evidence="1">Uncharacterized protein</fullName>
    </submittedName>
</protein>
<proteinExistence type="predicted"/>
<sequence>MQTRHGKPPFSSSRSRSFTSDRAATSFDEVILDYNRCRCGTVRKQKNLNGFTNLMQHVLRQHPDHEAVMLDATTAETGSVVNFVTIRHKIGLPGSTGLLAPISPFHFARAGRQQACMGGVMQAVEHKIAAELSSRFGIMFDG</sequence>
<keyword evidence="2" id="KW-1185">Reference proteome</keyword>